<dbReference type="GO" id="GO:0003723">
    <property type="term" value="F:RNA binding"/>
    <property type="evidence" value="ECO:0007669"/>
    <property type="project" value="UniProtKB-UniRule"/>
</dbReference>
<dbReference type="PROSITE" id="PS51295">
    <property type="entry name" value="CRM"/>
    <property type="match status" value="1"/>
</dbReference>
<organism evidence="4 5">
    <name type="scientific">Megamonas hypermegale</name>
    <dbReference type="NCBI Taxonomy" id="158847"/>
    <lineage>
        <taxon>Bacteria</taxon>
        <taxon>Bacillati</taxon>
        <taxon>Bacillota</taxon>
        <taxon>Negativicutes</taxon>
        <taxon>Selenomonadales</taxon>
        <taxon>Selenomonadaceae</taxon>
        <taxon>Megamonas</taxon>
    </lineage>
</organism>
<gene>
    <name evidence="4" type="primary">yhbY</name>
    <name evidence="4" type="ORF">SAMEA4364220_00374</name>
</gene>
<dbReference type="AlphaFoldDB" id="A0A239TCT0"/>
<evidence type="ECO:0000259" key="3">
    <source>
        <dbReference type="PROSITE" id="PS51295"/>
    </source>
</evidence>
<dbReference type="PANTHER" id="PTHR40065:SF3">
    <property type="entry name" value="RNA-BINDING PROTEIN YHBY"/>
    <property type="match status" value="1"/>
</dbReference>
<evidence type="ECO:0000313" key="4">
    <source>
        <dbReference type="EMBL" id="SNU95329.1"/>
    </source>
</evidence>
<dbReference type="InterPro" id="IPR051925">
    <property type="entry name" value="RNA-binding_domain"/>
</dbReference>
<dbReference type="InterPro" id="IPR035920">
    <property type="entry name" value="YhbY-like_sf"/>
</dbReference>
<dbReference type="OrthoDB" id="9797519at2"/>
<evidence type="ECO:0000313" key="5">
    <source>
        <dbReference type="Proteomes" id="UP000215383"/>
    </source>
</evidence>
<name>A0A239TCT0_9FIRM</name>
<evidence type="ECO:0000256" key="2">
    <source>
        <dbReference type="PROSITE-ProRule" id="PRU00626"/>
    </source>
</evidence>
<dbReference type="RefSeq" id="WP_027889202.1">
    <property type="nucleotide sequence ID" value="NZ_CALXYH010000030.1"/>
</dbReference>
<dbReference type="SUPFAM" id="SSF75471">
    <property type="entry name" value="YhbY-like"/>
    <property type="match status" value="1"/>
</dbReference>
<dbReference type="PANTHER" id="PTHR40065">
    <property type="entry name" value="RNA-BINDING PROTEIN YHBY"/>
    <property type="match status" value="1"/>
</dbReference>
<evidence type="ECO:0000256" key="1">
    <source>
        <dbReference type="ARBA" id="ARBA00022884"/>
    </source>
</evidence>
<dbReference type="Proteomes" id="UP000215383">
    <property type="component" value="Chromosome 1"/>
</dbReference>
<dbReference type="InterPro" id="IPR017924">
    <property type="entry name" value="RNA-binding_YhbY"/>
</dbReference>
<feature type="domain" description="CRM" evidence="3">
    <location>
        <begin position="4"/>
        <end position="100"/>
    </location>
</feature>
<dbReference type="InterPro" id="IPR001890">
    <property type="entry name" value="RNA-binding_CRM"/>
</dbReference>
<proteinExistence type="predicted"/>
<accession>A0A239TCT0</accession>
<dbReference type="SMART" id="SM01103">
    <property type="entry name" value="CRS1_YhbY"/>
    <property type="match status" value="1"/>
</dbReference>
<dbReference type="EMBL" id="LT906446">
    <property type="protein sequence ID" value="SNU95329.1"/>
    <property type="molecule type" value="Genomic_DNA"/>
</dbReference>
<keyword evidence="1 2" id="KW-0694">RNA-binding</keyword>
<protein>
    <submittedName>
        <fullName evidence="4">RNA-binding protein YhbY</fullName>
    </submittedName>
</protein>
<sequence>MIKNSLTGKQKRYLRSLGMTLEPVVPIGKDGVTPAVVNSADEAVEKRELIKVRVLQNCPEDVEMAVFTLAERTNCDIVQIIGRNGLLWRRNFKKPKIEFPK</sequence>
<dbReference type="Pfam" id="PF01985">
    <property type="entry name" value="CRS1_YhbY"/>
    <property type="match status" value="1"/>
</dbReference>
<keyword evidence="5" id="KW-1185">Reference proteome</keyword>
<dbReference type="Gene3D" id="3.30.110.60">
    <property type="entry name" value="YhbY-like"/>
    <property type="match status" value="1"/>
</dbReference>
<dbReference type="eggNOG" id="COG1534">
    <property type="taxonomic scope" value="Bacteria"/>
</dbReference>
<reference evidence="4 5" key="1">
    <citation type="submission" date="2017-06" db="EMBL/GenBank/DDBJ databases">
        <authorList>
            <consortium name="Pathogen Informatics"/>
        </authorList>
    </citation>
    <scope>NUCLEOTIDE SEQUENCE [LARGE SCALE GENOMIC DNA]</scope>
    <source>
        <strain evidence="4 5">NCTC10570</strain>
    </source>
</reference>
<dbReference type="NCBIfam" id="TIGR00253">
    <property type="entry name" value="RNA_bind_YhbY"/>
    <property type="match status" value="1"/>
</dbReference>
<dbReference type="GeneID" id="78506409"/>